<feature type="transmembrane region" description="Helical" evidence="1">
    <location>
        <begin position="309"/>
        <end position="329"/>
    </location>
</feature>
<evidence type="ECO:0000313" key="3">
    <source>
        <dbReference type="Proteomes" id="UP000886883"/>
    </source>
</evidence>
<dbReference type="EMBL" id="DWXE01000040">
    <property type="protein sequence ID" value="HJB91940.1"/>
    <property type="molecule type" value="Genomic_DNA"/>
</dbReference>
<keyword evidence="1" id="KW-1133">Transmembrane helix</keyword>
<feature type="transmembrane region" description="Helical" evidence="1">
    <location>
        <begin position="12"/>
        <end position="31"/>
    </location>
</feature>
<feature type="transmembrane region" description="Helical" evidence="1">
    <location>
        <begin position="214"/>
        <end position="233"/>
    </location>
</feature>
<keyword evidence="1" id="KW-0472">Membrane</keyword>
<reference evidence="2" key="2">
    <citation type="submission" date="2021-04" db="EMBL/GenBank/DDBJ databases">
        <authorList>
            <person name="Gilroy R."/>
        </authorList>
    </citation>
    <scope>NUCLEOTIDE SEQUENCE</scope>
    <source>
        <strain evidence="2">USAMLcec3-2134</strain>
    </source>
</reference>
<evidence type="ECO:0000256" key="1">
    <source>
        <dbReference type="SAM" id="Phobius"/>
    </source>
</evidence>
<organism evidence="2 3">
    <name type="scientific">Candidatus Eisenbergiella merdigallinarum</name>
    <dbReference type="NCBI Taxonomy" id="2838552"/>
    <lineage>
        <taxon>Bacteria</taxon>
        <taxon>Bacillati</taxon>
        <taxon>Bacillota</taxon>
        <taxon>Clostridia</taxon>
        <taxon>Lachnospirales</taxon>
        <taxon>Lachnospiraceae</taxon>
        <taxon>Eisenbergiella</taxon>
    </lineage>
</organism>
<sequence>MKRVLSWLDRYWHLFLIGGCIGAQALVFLFFGEESYLTVQDNLDLFIAHFQVMNWQDGWFAQGATMPMLGGISRDCLSSEWNLYNILFAILPVFPAYMIGYFLKIFLGMGSFALLAKDIWPETFARYRQIAWTAGLCYGMLPLFPAYGLAFASIPLFVFLCRRIYFRKGRIWYAALFFYPLLSYFSYFGFFLLAYLACAAVFLSVRDKKPCGRLIAALFLLAAGYVCFEYRLFSQMLFSDVETIRVSMVDTDLDAGGILGQIWEAFVTPVFHASSDHAAFVLPVCLAFLLWRAAVLIRSGQARKFLSEGILWILLFILFNCVVNGLYYWGGFRRLFETLIPPLKGFQFNRTTFFNPFLWYAALFLVLKYLYDAKKTLWKRLANLAACIAAAVILLTPAVYNEFYWTCYHQAYRAVKHTEVNLLNFREYFSADLMEQIKDDIDYGGDYCAGYGLNPAVLEYSGIATLDGYLGFYPQSYKEEFTQLIRPAYDRVEEWRTYYGQWGARAYLYAGSGESIYNPYRNQPLSDDHLYIDGDQFRKMGGRYLFSRYELDADNMEDLGFLLRGVYSDESSPYTIYLYETAG</sequence>
<feature type="transmembrane region" description="Helical" evidence="1">
    <location>
        <begin position="353"/>
        <end position="371"/>
    </location>
</feature>
<feature type="transmembrane region" description="Helical" evidence="1">
    <location>
        <begin position="383"/>
        <end position="400"/>
    </location>
</feature>
<accession>A0A9D2SDE9</accession>
<reference evidence="2" key="1">
    <citation type="journal article" date="2021" name="PeerJ">
        <title>Extensive microbial diversity within the chicken gut microbiome revealed by metagenomics and culture.</title>
        <authorList>
            <person name="Gilroy R."/>
            <person name="Ravi A."/>
            <person name="Getino M."/>
            <person name="Pursley I."/>
            <person name="Horton D.L."/>
            <person name="Alikhan N.F."/>
            <person name="Baker D."/>
            <person name="Gharbi K."/>
            <person name="Hall N."/>
            <person name="Watson M."/>
            <person name="Adriaenssens E.M."/>
            <person name="Foster-Nyarko E."/>
            <person name="Jarju S."/>
            <person name="Secka A."/>
            <person name="Antonio M."/>
            <person name="Oren A."/>
            <person name="Chaudhuri R.R."/>
            <person name="La Ragione R."/>
            <person name="Hildebrand F."/>
            <person name="Pallen M.J."/>
        </authorList>
    </citation>
    <scope>NUCLEOTIDE SEQUENCE</scope>
    <source>
        <strain evidence="2">USAMLcec3-2134</strain>
    </source>
</reference>
<evidence type="ECO:0000313" key="2">
    <source>
        <dbReference type="EMBL" id="HJB91940.1"/>
    </source>
</evidence>
<protein>
    <recommendedName>
        <fullName evidence="4">YfhO family protein</fullName>
    </recommendedName>
</protein>
<name>A0A9D2SDE9_9FIRM</name>
<feature type="transmembrane region" description="Helical" evidence="1">
    <location>
        <begin position="278"/>
        <end position="297"/>
    </location>
</feature>
<dbReference type="Proteomes" id="UP000886883">
    <property type="component" value="Unassembled WGS sequence"/>
</dbReference>
<feature type="transmembrane region" description="Helical" evidence="1">
    <location>
        <begin position="171"/>
        <end position="202"/>
    </location>
</feature>
<keyword evidence="1" id="KW-0812">Transmembrane</keyword>
<feature type="transmembrane region" description="Helical" evidence="1">
    <location>
        <begin position="86"/>
        <end position="115"/>
    </location>
</feature>
<evidence type="ECO:0008006" key="4">
    <source>
        <dbReference type="Google" id="ProtNLM"/>
    </source>
</evidence>
<dbReference type="Pfam" id="PF19510">
    <property type="entry name" value="DUF6044"/>
    <property type="match status" value="1"/>
</dbReference>
<dbReference type="InterPro" id="IPR046107">
    <property type="entry name" value="DUF6044"/>
</dbReference>
<feature type="transmembrane region" description="Helical" evidence="1">
    <location>
        <begin position="136"/>
        <end position="159"/>
    </location>
</feature>
<gene>
    <name evidence="2" type="ORF">H9763_10830</name>
</gene>
<proteinExistence type="predicted"/>
<comment type="caution">
    <text evidence="2">The sequence shown here is derived from an EMBL/GenBank/DDBJ whole genome shotgun (WGS) entry which is preliminary data.</text>
</comment>
<dbReference type="AlphaFoldDB" id="A0A9D2SDE9"/>